<dbReference type="Pfam" id="PF04055">
    <property type="entry name" value="Radical_SAM"/>
    <property type="match status" value="1"/>
</dbReference>
<dbReference type="GO" id="GO:0051539">
    <property type="term" value="F:4 iron, 4 sulfur cluster binding"/>
    <property type="evidence" value="ECO:0007669"/>
    <property type="project" value="TreeGrafter"/>
</dbReference>
<evidence type="ECO:0000256" key="3">
    <source>
        <dbReference type="ARBA" id="ARBA00022723"/>
    </source>
</evidence>
<accession>A0A1W6LHA9</accession>
<dbReference type="CDD" id="cd01335">
    <property type="entry name" value="Radical_SAM"/>
    <property type="match status" value="1"/>
</dbReference>
<comment type="cofactor">
    <cofactor evidence="1">
        <name>[4Fe-4S] cluster</name>
        <dbReference type="ChEBI" id="CHEBI:49883"/>
    </cofactor>
</comment>
<evidence type="ECO:0000256" key="5">
    <source>
        <dbReference type="ARBA" id="ARBA00023014"/>
    </source>
</evidence>
<dbReference type="InterPro" id="IPR010723">
    <property type="entry name" value="HemN_C"/>
</dbReference>
<evidence type="ECO:0000313" key="6">
    <source>
        <dbReference type="EMBL" id="ARN23577.1"/>
    </source>
</evidence>
<dbReference type="STRING" id="946333.A4W93_28815"/>
<keyword evidence="5" id="KW-0411">Iron-sulfur</keyword>
<protein>
    <submittedName>
        <fullName evidence="6">Coproporphyrinogen III oxidase</fullName>
    </submittedName>
</protein>
<dbReference type="PANTHER" id="PTHR13932:SF5">
    <property type="entry name" value="RADICAL S-ADENOSYL METHIONINE DOMAIN-CONTAINING PROTEIN 1, MITOCHONDRIAL"/>
    <property type="match status" value="1"/>
</dbReference>
<dbReference type="GO" id="GO:0005737">
    <property type="term" value="C:cytoplasm"/>
    <property type="evidence" value="ECO:0007669"/>
    <property type="project" value="TreeGrafter"/>
</dbReference>
<dbReference type="NCBIfam" id="NF006067">
    <property type="entry name" value="PRK08208.1"/>
    <property type="match status" value="1"/>
</dbReference>
<dbReference type="GO" id="GO:0046872">
    <property type="term" value="F:metal ion binding"/>
    <property type="evidence" value="ECO:0007669"/>
    <property type="project" value="UniProtKB-KW"/>
</dbReference>
<dbReference type="KEGG" id="rgu:A4W93_28815"/>
<dbReference type="PANTHER" id="PTHR13932">
    <property type="entry name" value="COPROPORPHYRINIGEN III OXIDASE"/>
    <property type="match status" value="1"/>
</dbReference>
<dbReference type="SMART" id="SM00729">
    <property type="entry name" value="Elp3"/>
    <property type="match status" value="1"/>
</dbReference>
<dbReference type="EMBL" id="CP015118">
    <property type="protein sequence ID" value="ARN23577.1"/>
    <property type="molecule type" value="Genomic_DNA"/>
</dbReference>
<evidence type="ECO:0000256" key="2">
    <source>
        <dbReference type="ARBA" id="ARBA00022691"/>
    </source>
</evidence>
<proteinExistence type="predicted"/>
<dbReference type="RefSeq" id="WP_085753904.1">
    <property type="nucleotide sequence ID" value="NZ_BSPR01000022.1"/>
</dbReference>
<dbReference type="GO" id="GO:0003824">
    <property type="term" value="F:catalytic activity"/>
    <property type="evidence" value="ECO:0007669"/>
    <property type="project" value="InterPro"/>
</dbReference>
<evidence type="ECO:0000256" key="4">
    <source>
        <dbReference type="ARBA" id="ARBA00023004"/>
    </source>
</evidence>
<organism evidence="6 7">
    <name type="scientific">Piscinibacter gummiphilus</name>
    <dbReference type="NCBI Taxonomy" id="946333"/>
    <lineage>
        <taxon>Bacteria</taxon>
        <taxon>Pseudomonadati</taxon>
        <taxon>Pseudomonadota</taxon>
        <taxon>Betaproteobacteria</taxon>
        <taxon>Burkholderiales</taxon>
        <taxon>Sphaerotilaceae</taxon>
        <taxon>Piscinibacter</taxon>
    </lineage>
</organism>
<dbReference type="InterPro" id="IPR006638">
    <property type="entry name" value="Elp3/MiaA/NifB-like_rSAM"/>
</dbReference>
<dbReference type="InterPro" id="IPR007197">
    <property type="entry name" value="rSAM"/>
</dbReference>
<keyword evidence="3" id="KW-0479">Metal-binding</keyword>
<reference evidence="6 7" key="1">
    <citation type="submission" date="2016-04" db="EMBL/GenBank/DDBJ databases">
        <title>Complete genome sequence of natural rubber-degrading, novel Gram-negative bacterium, Rhizobacter gummiphilus strain NS21.</title>
        <authorList>
            <person name="Tabata M."/>
            <person name="Kasai D."/>
            <person name="Fukuda M."/>
        </authorList>
    </citation>
    <scope>NUCLEOTIDE SEQUENCE [LARGE SCALE GENOMIC DNA]</scope>
    <source>
        <strain evidence="6 7">NS21</strain>
    </source>
</reference>
<dbReference type="InterPro" id="IPR058240">
    <property type="entry name" value="rSAM_sf"/>
</dbReference>
<evidence type="ECO:0000313" key="7">
    <source>
        <dbReference type="Proteomes" id="UP000193427"/>
    </source>
</evidence>
<dbReference type="PROSITE" id="PS51918">
    <property type="entry name" value="RADICAL_SAM"/>
    <property type="match status" value="1"/>
</dbReference>
<keyword evidence="4" id="KW-0408">Iron</keyword>
<name>A0A1W6LHA9_9BURK</name>
<evidence type="ECO:0000256" key="1">
    <source>
        <dbReference type="ARBA" id="ARBA00001966"/>
    </source>
</evidence>
<dbReference type="InterPro" id="IPR013785">
    <property type="entry name" value="Aldolase_TIM"/>
</dbReference>
<dbReference type="Pfam" id="PF06969">
    <property type="entry name" value="HemN_C"/>
    <property type="match status" value="1"/>
</dbReference>
<dbReference type="AlphaFoldDB" id="A0A1W6LHA9"/>
<keyword evidence="7" id="KW-1185">Reference proteome</keyword>
<dbReference type="InterPro" id="IPR034505">
    <property type="entry name" value="Coproporphyrinogen-III_oxidase"/>
</dbReference>
<dbReference type="SFLD" id="SFLDG01065">
    <property type="entry name" value="anaerobic_coproporphyrinogen-I"/>
    <property type="match status" value="1"/>
</dbReference>
<gene>
    <name evidence="6" type="ORF">A4W93_28815</name>
</gene>
<dbReference type="OrthoDB" id="9808022at2"/>
<dbReference type="Proteomes" id="UP000193427">
    <property type="component" value="Chromosome"/>
</dbReference>
<keyword evidence="2" id="KW-0949">S-adenosyl-L-methionine</keyword>
<dbReference type="SUPFAM" id="SSF102114">
    <property type="entry name" value="Radical SAM enzymes"/>
    <property type="match status" value="1"/>
</dbReference>
<dbReference type="Gene3D" id="3.20.20.70">
    <property type="entry name" value="Aldolase class I"/>
    <property type="match status" value="1"/>
</dbReference>
<sequence length="449" mass="48558">MSAVPTAAPSSLDALLRRGPYQAYSYSYPHKSAYRPLAAPRALADVWAGEDRSALFAYVHVPFCSMRCGFCNLFAMAQPHDDLVDRYVAAVVRQMQAVDEALGERRFVRLALGGGTPSYLSAAQLERLYGALSQRLGIDLEDTPSGIEVSPETVTTDRLAVCRTMGVDRVSMGVQSFSDAEVRALARPQQNATVIAAVEAIRRAGFPVLNLDLIYGIAGQTLASWASSLDSALALAPEEIYLYPLYVRERTGLGKLAIRRAADPVDDRPAMYALACDRLAAAGYVQVSMRMFRAPHAPADAGPAYSCQTDGMVGLGAGARSYTSRLHYSSHYAVERVATRDIVERFAEGDLAHFATVDYGFELDGEEQRRRFAIQSLLSQPGLVAADYRTRFGSDWADDLPQLSELAVRGLARDDGGLLALTAAGLARADTLGPWLVSDGVARRMDAGC</sequence>
<dbReference type="SFLD" id="SFLDS00029">
    <property type="entry name" value="Radical_SAM"/>
    <property type="match status" value="1"/>
</dbReference>
<dbReference type="GO" id="GO:0006779">
    <property type="term" value="P:porphyrin-containing compound biosynthetic process"/>
    <property type="evidence" value="ECO:0007669"/>
    <property type="project" value="TreeGrafter"/>
</dbReference>